<organism evidence="4 5">
    <name type="scientific">Chenopodium quinoa</name>
    <name type="common">Quinoa</name>
    <dbReference type="NCBI Taxonomy" id="63459"/>
    <lineage>
        <taxon>Eukaryota</taxon>
        <taxon>Viridiplantae</taxon>
        <taxon>Streptophyta</taxon>
        <taxon>Embryophyta</taxon>
        <taxon>Tracheophyta</taxon>
        <taxon>Spermatophyta</taxon>
        <taxon>Magnoliopsida</taxon>
        <taxon>eudicotyledons</taxon>
        <taxon>Gunneridae</taxon>
        <taxon>Pentapetalae</taxon>
        <taxon>Caryophyllales</taxon>
        <taxon>Chenopodiaceae</taxon>
        <taxon>Chenopodioideae</taxon>
        <taxon>Atripliceae</taxon>
        <taxon>Chenopodium</taxon>
    </lineage>
</organism>
<reference evidence="4" key="1">
    <citation type="journal article" date="2017" name="Nature">
        <title>The genome of Chenopodium quinoa.</title>
        <authorList>
            <person name="Jarvis D.E."/>
            <person name="Ho Y.S."/>
            <person name="Lightfoot D.J."/>
            <person name="Schmoeckel S.M."/>
            <person name="Li B."/>
            <person name="Borm T.J.A."/>
            <person name="Ohyanagi H."/>
            <person name="Mineta K."/>
            <person name="Michell C.T."/>
            <person name="Saber N."/>
            <person name="Kharbatia N.M."/>
            <person name="Rupper R.R."/>
            <person name="Sharp A.R."/>
            <person name="Dally N."/>
            <person name="Boughton B.A."/>
            <person name="Woo Y.H."/>
            <person name="Gao G."/>
            <person name="Schijlen E.G.W.M."/>
            <person name="Guo X."/>
            <person name="Momin A.A."/>
            <person name="Negrao S."/>
            <person name="Al-Babili S."/>
            <person name="Gehring C."/>
            <person name="Roessner U."/>
            <person name="Jung C."/>
            <person name="Murphy K."/>
            <person name="Arold S.T."/>
            <person name="Gojobori T."/>
            <person name="van der Linden C.G."/>
            <person name="van Loo E.N."/>
            <person name="Jellen E.N."/>
            <person name="Maughan P.J."/>
            <person name="Tester M."/>
        </authorList>
    </citation>
    <scope>NUCLEOTIDE SEQUENCE [LARGE SCALE GENOMIC DNA]</scope>
    <source>
        <strain evidence="4">cv. PI 614886</strain>
    </source>
</reference>
<name>A0A803N3D4_CHEQI</name>
<reference evidence="4" key="2">
    <citation type="submission" date="2021-03" db="UniProtKB">
        <authorList>
            <consortium name="EnsemblPlants"/>
        </authorList>
    </citation>
    <scope>IDENTIFICATION</scope>
</reference>
<gene>
    <name evidence="4" type="primary">LOC110683195</name>
</gene>
<dbReference type="SMR" id="A0A803N3D4"/>
<dbReference type="Pfam" id="PF01535">
    <property type="entry name" value="PPR"/>
    <property type="match status" value="2"/>
</dbReference>
<dbReference type="RefSeq" id="XP_021715234.1">
    <property type="nucleotide sequence ID" value="XM_021859542.1"/>
</dbReference>
<dbReference type="InterPro" id="IPR002885">
    <property type="entry name" value="PPR_rpt"/>
</dbReference>
<proteinExistence type="inferred from homology"/>
<accession>A0A803N3D4</accession>
<dbReference type="OMA" id="WESRELT"/>
<evidence type="ECO:0000256" key="2">
    <source>
        <dbReference type="ARBA" id="ARBA00022737"/>
    </source>
</evidence>
<dbReference type="OrthoDB" id="1890565at2759"/>
<feature type="repeat" description="PPR" evidence="3">
    <location>
        <begin position="166"/>
        <end position="200"/>
    </location>
</feature>
<evidence type="ECO:0000313" key="5">
    <source>
        <dbReference type="Proteomes" id="UP000596660"/>
    </source>
</evidence>
<dbReference type="PANTHER" id="PTHR45717">
    <property type="entry name" value="OS12G0527900 PROTEIN"/>
    <property type="match status" value="1"/>
</dbReference>
<dbReference type="Gene3D" id="1.25.40.10">
    <property type="entry name" value="Tetratricopeptide repeat domain"/>
    <property type="match status" value="2"/>
</dbReference>
<dbReference type="PANTHER" id="PTHR45717:SF10">
    <property type="entry name" value="OS10G0501000 PROTEIN"/>
    <property type="match status" value="1"/>
</dbReference>
<comment type="similarity">
    <text evidence="1">Belongs to the PPR family. P subfamily.</text>
</comment>
<evidence type="ECO:0008006" key="6">
    <source>
        <dbReference type="Google" id="ProtNLM"/>
    </source>
</evidence>
<dbReference type="EnsemblPlants" id="AUR62039736-RA">
    <property type="protein sequence ID" value="AUR62039736-RA:cds"/>
    <property type="gene ID" value="AUR62039736"/>
</dbReference>
<evidence type="ECO:0000256" key="1">
    <source>
        <dbReference type="ARBA" id="ARBA00007626"/>
    </source>
</evidence>
<dbReference type="GeneID" id="110683195"/>
<dbReference type="GO" id="GO:0005739">
    <property type="term" value="C:mitochondrion"/>
    <property type="evidence" value="ECO:0007669"/>
    <property type="project" value="TreeGrafter"/>
</dbReference>
<keyword evidence="2" id="KW-0677">Repeat</keyword>
<dbReference type="PROSITE" id="PS51375">
    <property type="entry name" value="PPR"/>
    <property type="match status" value="2"/>
</dbReference>
<dbReference type="InterPro" id="IPR011990">
    <property type="entry name" value="TPR-like_helical_dom_sf"/>
</dbReference>
<keyword evidence="5" id="KW-1185">Reference proteome</keyword>
<dbReference type="AlphaFoldDB" id="A0A803N3D4"/>
<dbReference type="NCBIfam" id="TIGR00756">
    <property type="entry name" value="PPR"/>
    <property type="match status" value="2"/>
</dbReference>
<dbReference type="SUPFAM" id="SSF48452">
    <property type="entry name" value="TPR-like"/>
    <property type="match status" value="1"/>
</dbReference>
<protein>
    <recommendedName>
        <fullName evidence="6">Pentatricopeptide repeat-containing protein</fullName>
    </recommendedName>
</protein>
<dbReference type="Pfam" id="PF13041">
    <property type="entry name" value="PPR_2"/>
    <property type="match status" value="1"/>
</dbReference>
<sequence>MKLCCLMSRTSSFSLRKVCSGLNWYSTQGNKGLYRRIFPVGKPGESPQPILDQWIQEGLPVTQNELRVIIKQLRHFRHYQHALQVSKWMSDKRYMDLLVGDVAIRLDLIAKVHGIEAAEYYFNNTPKQMRTVEVYGALLNCYAHLKCVDKADAIMHKMREFGSAVSIVNYNVMLSLYYQTGNHKKADALIFEMESKHIKFDKVTYRILLNNSGANSDVEEIEKVLTRIESDTESNICWQTYADAANQFLRAGYADKALESLRKSEKLILLEKNKNKAFSYLLTLYATAGNKEDVLRTWNECEKLMVYNRDYICILSSILKFDDIEAAENIFKEWKASDLNKDIRIPNLLISFYCRNGLVEKAEALIENVNLENWEKPNAATLFWMSLGYFQRNQMQKAVETMQYALLKFKAGSNWKLNKENTVTCLKYLKDEGDVDRSREFVSLLKDKGIISEEGSHQLLAYFSDKYAFDDESLANVLDGNEDCIKALN</sequence>
<feature type="repeat" description="PPR" evidence="3">
    <location>
        <begin position="131"/>
        <end position="165"/>
    </location>
</feature>
<dbReference type="Proteomes" id="UP000596660">
    <property type="component" value="Unplaced"/>
</dbReference>
<dbReference type="Gramene" id="AUR62039736-RA">
    <property type="protein sequence ID" value="AUR62039736-RA:cds"/>
    <property type="gene ID" value="AUR62039736"/>
</dbReference>
<dbReference type="KEGG" id="cqi:110683195"/>
<evidence type="ECO:0000256" key="3">
    <source>
        <dbReference type="PROSITE-ProRule" id="PRU00708"/>
    </source>
</evidence>
<evidence type="ECO:0000313" key="4">
    <source>
        <dbReference type="EnsemblPlants" id="AUR62039736-RA:cds"/>
    </source>
</evidence>
<dbReference type="GO" id="GO:0003729">
    <property type="term" value="F:mRNA binding"/>
    <property type="evidence" value="ECO:0007669"/>
    <property type="project" value="UniProtKB-ARBA"/>
</dbReference>